<evidence type="ECO:0000313" key="2">
    <source>
        <dbReference type="Proteomes" id="UP000823674"/>
    </source>
</evidence>
<keyword evidence="2" id="KW-1185">Reference proteome</keyword>
<accession>A0ABQ7MRN4</accession>
<evidence type="ECO:0000313" key="1">
    <source>
        <dbReference type="EMBL" id="KAG5401378.1"/>
    </source>
</evidence>
<name>A0ABQ7MRN4_BRACM</name>
<protein>
    <submittedName>
        <fullName evidence="1">Uncharacterized protein</fullName>
    </submittedName>
</protein>
<proteinExistence type="predicted"/>
<reference evidence="1 2" key="1">
    <citation type="submission" date="2021-03" db="EMBL/GenBank/DDBJ databases">
        <authorList>
            <person name="King G.J."/>
            <person name="Bancroft I."/>
            <person name="Baten A."/>
            <person name="Bloomfield J."/>
            <person name="Borpatragohain P."/>
            <person name="He Z."/>
            <person name="Irish N."/>
            <person name="Irwin J."/>
            <person name="Liu K."/>
            <person name="Mauleon R.P."/>
            <person name="Moore J."/>
            <person name="Morris R."/>
            <person name="Ostergaard L."/>
            <person name="Wang B."/>
            <person name="Wells R."/>
        </authorList>
    </citation>
    <scope>NUCLEOTIDE SEQUENCE [LARGE SCALE GENOMIC DNA]</scope>
    <source>
        <strain evidence="1">R-o-18</strain>
        <tissue evidence="1">Leaf</tissue>
    </source>
</reference>
<organism evidence="1 2">
    <name type="scientific">Brassica rapa subsp. trilocularis</name>
    <dbReference type="NCBI Taxonomy" id="1813537"/>
    <lineage>
        <taxon>Eukaryota</taxon>
        <taxon>Viridiplantae</taxon>
        <taxon>Streptophyta</taxon>
        <taxon>Embryophyta</taxon>
        <taxon>Tracheophyta</taxon>
        <taxon>Spermatophyta</taxon>
        <taxon>Magnoliopsida</taxon>
        <taxon>eudicotyledons</taxon>
        <taxon>Gunneridae</taxon>
        <taxon>Pentapetalae</taxon>
        <taxon>rosids</taxon>
        <taxon>malvids</taxon>
        <taxon>Brassicales</taxon>
        <taxon>Brassicaceae</taxon>
        <taxon>Brassiceae</taxon>
        <taxon>Brassica</taxon>
    </lineage>
</organism>
<sequence>MSNATLYSAAYNRLRSYNKKSDICKNLIVIHVIFKCLPVLQICREKILNLFSANVDVTITSQTLSKIDSQVICLENICLMDGSLTPTSQFSGCRWV</sequence>
<comment type="caution">
    <text evidence="1">The sequence shown here is derived from an EMBL/GenBank/DDBJ whole genome shotgun (WGS) entry which is preliminary data.</text>
</comment>
<gene>
    <name evidence="1" type="primary">A04p023600.1_BraROA</name>
    <name evidence="1" type="ORF">IGI04_015985</name>
</gene>
<dbReference type="Proteomes" id="UP000823674">
    <property type="component" value="Chromosome A04"/>
</dbReference>
<dbReference type="EMBL" id="JADBGQ010000004">
    <property type="protein sequence ID" value="KAG5401378.1"/>
    <property type="molecule type" value="Genomic_DNA"/>
</dbReference>